<organism evidence="1 2">
    <name type="scientific">Rousettus aegyptiacus</name>
    <name type="common">Egyptian fruit bat</name>
    <name type="synonym">Pteropus aegyptiacus</name>
    <dbReference type="NCBI Taxonomy" id="9407"/>
    <lineage>
        <taxon>Eukaryota</taxon>
        <taxon>Metazoa</taxon>
        <taxon>Chordata</taxon>
        <taxon>Craniata</taxon>
        <taxon>Vertebrata</taxon>
        <taxon>Euteleostomi</taxon>
        <taxon>Mammalia</taxon>
        <taxon>Eutheria</taxon>
        <taxon>Laurasiatheria</taxon>
        <taxon>Chiroptera</taxon>
        <taxon>Yinpterochiroptera</taxon>
        <taxon>Pteropodoidea</taxon>
        <taxon>Pteropodidae</taxon>
        <taxon>Rousettinae</taxon>
        <taxon>Rousettus</taxon>
    </lineage>
</organism>
<dbReference type="EMBL" id="JACASE010000001">
    <property type="protein sequence ID" value="KAF6505850.1"/>
    <property type="molecule type" value="Genomic_DNA"/>
</dbReference>
<proteinExistence type="predicted"/>
<evidence type="ECO:0000313" key="1">
    <source>
        <dbReference type="EMBL" id="KAF6505850.1"/>
    </source>
</evidence>
<sequence>MLCAVLEKILISPETWVFVILLFHAPIPFGLPKDIPAELFRPSSVPAPAGHGRAADISWFQLRRTAFAEDILFILHIRNENCRLSLLNLSSSYHEKVSGLNFIMGSTGLRKKTVRYPGRLPIAHRWTVHTAINGSSSIPGPRSPANS</sequence>
<protein>
    <submittedName>
        <fullName evidence="1">Uncharacterized protein</fullName>
    </submittedName>
</protein>
<evidence type="ECO:0000313" key="2">
    <source>
        <dbReference type="Proteomes" id="UP000593571"/>
    </source>
</evidence>
<keyword evidence="2" id="KW-1185">Reference proteome</keyword>
<dbReference type="Proteomes" id="UP000593571">
    <property type="component" value="Unassembled WGS sequence"/>
</dbReference>
<name>A0A7J8KAH5_ROUAE</name>
<reference evidence="1 2" key="1">
    <citation type="journal article" date="2020" name="Nature">
        <title>Six reference-quality genomes reveal evolution of bat adaptations.</title>
        <authorList>
            <person name="Jebb D."/>
            <person name="Huang Z."/>
            <person name="Pippel M."/>
            <person name="Hughes G.M."/>
            <person name="Lavrichenko K."/>
            <person name="Devanna P."/>
            <person name="Winkler S."/>
            <person name="Jermiin L.S."/>
            <person name="Skirmuntt E.C."/>
            <person name="Katzourakis A."/>
            <person name="Burkitt-Gray L."/>
            <person name="Ray D.A."/>
            <person name="Sullivan K.A.M."/>
            <person name="Roscito J.G."/>
            <person name="Kirilenko B.M."/>
            <person name="Davalos L.M."/>
            <person name="Corthals A.P."/>
            <person name="Power M.L."/>
            <person name="Jones G."/>
            <person name="Ransome R.D."/>
            <person name="Dechmann D.K.N."/>
            <person name="Locatelli A.G."/>
            <person name="Puechmaille S.J."/>
            <person name="Fedrigo O."/>
            <person name="Jarvis E.D."/>
            <person name="Hiller M."/>
            <person name="Vernes S.C."/>
            <person name="Myers E.W."/>
            <person name="Teeling E.C."/>
        </authorList>
    </citation>
    <scope>NUCLEOTIDE SEQUENCE [LARGE SCALE GENOMIC DNA]</scope>
    <source>
        <strain evidence="1">MRouAeg1</strain>
        <tissue evidence="1">Muscle</tissue>
    </source>
</reference>
<accession>A0A7J8KAH5</accession>
<dbReference type="AlphaFoldDB" id="A0A7J8KAH5"/>
<comment type="caution">
    <text evidence="1">The sequence shown here is derived from an EMBL/GenBank/DDBJ whole genome shotgun (WGS) entry which is preliminary data.</text>
</comment>
<gene>
    <name evidence="1" type="ORF">HJG63_007743</name>
</gene>